<feature type="region of interest" description="Disordered" evidence="1">
    <location>
        <begin position="1"/>
        <end position="21"/>
    </location>
</feature>
<evidence type="ECO:0000313" key="3">
    <source>
        <dbReference type="Proteomes" id="UP000003416"/>
    </source>
</evidence>
<reference evidence="2 3" key="1">
    <citation type="submission" date="2011-02" db="EMBL/GenBank/DDBJ databases">
        <authorList>
            <person name="Weinstock G."/>
            <person name="Sodergren E."/>
            <person name="Clifton S."/>
            <person name="Fulton L."/>
            <person name="Fulton B."/>
            <person name="Courtney L."/>
            <person name="Fronick C."/>
            <person name="Harrison M."/>
            <person name="Strong C."/>
            <person name="Farmer C."/>
            <person name="Delahaunty K."/>
            <person name="Markovic C."/>
            <person name="Hall O."/>
            <person name="Minx P."/>
            <person name="Tomlinson C."/>
            <person name="Mitreva M."/>
            <person name="Hou S."/>
            <person name="Chen J."/>
            <person name="Wollam A."/>
            <person name="Pepin K.H."/>
            <person name="Johnson M."/>
            <person name="Bhonagiri V."/>
            <person name="Zhang X."/>
            <person name="Suruliraj S."/>
            <person name="Warren W."/>
            <person name="Chinwalla A."/>
            <person name="Mardis E.R."/>
            <person name="Wilson R.K."/>
        </authorList>
    </citation>
    <scope>NUCLEOTIDE SEQUENCE [LARGE SCALE GENOMIC DNA]</scope>
    <source>
        <strain evidence="2 3">YIT 12057</strain>
    </source>
</reference>
<dbReference type="EMBL" id="AFBN01000115">
    <property type="protein sequence ID" value="EGF49297.1"/>
    <property type="molecule type" value="Genomic_DNA"/>
</dbReference>
<proteinExistence type="predicted"/>
<keyword evidence="3" id="KW-1185">Reference proteome</keyword>
<protein>
    <submittedName>
        <fullName evidence="2">Uncharacterized protein</fullName>
    </submittedName>
</protein>
<evidence type="ECO:0000313" key="2">
    <source>
        <dbReference type="EMBL" id="EGF49297.1"/>
    </source>
</evidence>
<accession>F3PYX4</accession>
<gene>
    <name evidence="2" type="ORF">HMPREF9446_03932</name>
</gene>
<sequence>MAEKIPERSEDDFFLPTSPQGPPCLRQGKKLSLQGRIRNICGWILEELLSV</sequence>
<dbReference type="Proteomes" id="UP000003416">
    <property type="component" value="Unassembled WGS sequence"/>
</dbReference>
<comment type="caution">
    <text evidence="2">The sequence shown here is derived from an EMBL/GenBank/DDBJ whole genome shotgun (WGS) entry which is preliminary data.</text>
</comment>
<organism evidence="2 3">
    <name type="scientific">Bacteroides fluxus YIT 12057</name>
    <dbReference type="NCBI Taxonomy" id="763034"/>
    <lineage>
        <taxon>Bacteria</taxon>
        <taxon>Pseudomonadati</taxon>
        <taxon>Bacteroidota</taxon>
        <taxon>Bacteroidia</taxon>
        <taxon>Bacteroidales</taxon>
        <taxon>Bacteroidaceae</taxon>
        <taxon>Bacteroides</taxon>
    </lineage>
</organism>
<dbReference type="AlphaFoldDB" id="F3PYX4"/>
<name>F3PYX4_9BACE</name>
<dbReference type="HOGENOM" id="CLU_3095504_0_0_10"/>
<evidence type="ECO:0000256" key="1">
    <source>
        <dbReference type="SAM" id="MobiDB-lite"/>
    </source>
</evidence>